<sequence length="416" mass="46020">MLSRAARAPLSTCTRRGAVRAFATTVSQAQASPAQPESAEQGRAPRSSKGYERRPNYSDKWRVQINSKIIAGEAPPHLKTLADLSPAEITKLISNAFSMKAQAKSAVPLRIRQSLYGQTIALIFNKRSTRTRVASETATKLLGGHPMFLGGQDIQLGVNETLADSAKVISSMADGFMARVGAHEEIEELAQHSRVPVVNALSDLYHPTQILADLLTLFEHYSGVTVPQELVEQSSKHAALSTFCHEHVDLTKYLKGKKIAWVGDTNNISNELLVTLPRFGAEFAIASPKGYDMVDPRVWAKVEEAQTQSLVTLTNSPAEALKDADVVVTDTWISMGQEEEKAARLKAFSGYQITNEMVNEAGAKDSWVFLHCLPRKQEEVNDEVFYGDRSLVFPEAENRKWTILSVFDAYFGRWRI</sequence>
<evidence type="ECO:0000256" key="4">
    <source>
        <dbReference type="RuleBase" id="RU003634"/>
    </source>
</evidence>
<feature type="domain" description="Aspartate/ornithine carbamoyltransferase Asp/Orn-binding" evidence="6">
    <location>
        <begin position="255"/>
        <end position="407"/>
    </location>
</feature>
<dbReference type="GO" id="GO:0042450">
    <property type="term" value="P:L-arginine biosynthetic process via ornithine"/>
    <property type="evidence" value="ECO:0007669"/>
    <property type="project" value="TreeGrafter"/>
</dbReference>
<dbReference type="PRINTS" id="PR00100">
    <property type="entry name" value="AOTCASE"/>
</dbReference>
<evidence type="ECO:0000256" key="1">
    <source>
        <dbReference type="ARBA" id="ARBA00007805"/>
    </source>
</evidence>
<protein>
    <recommendedName>
        <fullName evidence="2">ornithine carbamoyltransferase</fullName>
        <ecNumber evidence="2">2.1.3.3</ecNumber>
    </recommendedName>
</protein>
<evidence type="ECO:0000313" key="9">
    <source>
        <dbReference type="Proteomes" id="UP001182556"/>
    </source>
</evidence>
<proteinExistence type="inferred from homology"/>
<evidence type="ECO:0000259" key="6">
    <source>
        <dbReference type="Pfam" id="PF00185"/>
    </source>
</evidence>
<feature type="compositionally biased region" description="Low complexity" evidence="5">
    <location>
        <begin position="27"/>
        <end position="41"/>
    </location>
</feature>
<dbReference type="InterPro" id="IPR036901">
    <property type="entry name" value="Asp/Orn_carbamoylTrfase_sf"/>
</dbReference>
<feature type="region of interest" description="Disordered" evidence="5">
    <location>
        <begin position="25"/>
        <end position="57"/>
    </location>
</feature>
<dbReference type="Pfam" id="PF02729">
    <property type="entry name" value="OTCace_N"/>
    <property type="match status" value="1"/>
</dbReference>
<dbReference type="InterPro" id="IPR002292">
    <property type="entry name" value="Orn/put_carbamltrans"/>
</dbReference>
<dbReference type="GO" id="GO:0019240">
    <property type="term" value="P:citrulline biosynthetic process"/>
    <property type="evidence" value="ECO:0007669"/>
    <property type="project" value="TreeGrafter"/>
</dbReference>
<accession>A0AAD9FXE6</accession>
<organism evidence="8 9">
    <name type="scientific">Papiliotrema laurentii</name>
    <name type="common">Cryptococcus laurentii</name>
    <dbReference type="NCBI Taxonomy" id="5418"/>
    <lineage>
        <taxon>Eukaryota</taxon>
        <taxon>Fungi</taxon>
        <taxon>Dikarya</taxon>
        <taxon>Basidiomycota</taxon>
        <taxon>Agaricomycotina</taxon>
        <taxon>Tremellomycetes</taxon>
        <taxon>Tremellales</taxon>
        <taxon>Rhynchogastremaceae</taxon>
        <taxon>Papiliotrema</taxon>
    </lineage>
</organism>
<dbReference type="InterPro" id="IPR006130">
    <property type="entry name" value="Asp/Orn_carbamoylTrfase"/>
</dbReference>
<dbReference type="GO" id="GO:0004585">
    <property type="term" value="F:ornithine carbamoyltransferase activity"/>
    <property type="evidence" value="ECO:0007669"/>
    <property type="project" value="UniProtKB-EC"/>
</dbReference>
<comment type="caution">
    <text evidence="8">The sequence shown here is derived from an EMBL/GenBank/DDBJ whole genome shotgun (WGS) entry which is preliminary data.</text>
</comment>
<dbReference type="AlphaFoldDB" id="A0AAD9FXE6"/>
<gene>
    <name evidence="8" type="ORF">DB88DRAFT_508066</name>
</gene>
<dbReference type="EC" id="2.1.3.3" evidence="2"/>
<evidence type="ECO:0000313" key="8">
    <source>
        <dbReference type="EMBL" id="KAK1928009.1"/>
    </source>
</evidence>
<name>A0AAD9FXE6_PAPLA</name>
<dbReference type="InterPro" id="IPR006132">
    <property type="entry name" value="Asp/Orn_carbamoyltranf_P-bd"/>
</dbReference>
<keyword evidence="3 4" id="KW-0808">Transferase</keyword>
<dbReference type="InterPro" id="IPR006131">
    <property type="entry name" value="Asp_carbamoyltransf_Asp/Orn-bd"/>
</dbReference>
<comment type="similarity">
    <text evidence="1">Belongs to the aspartate/ornithine carbamoyltransferase superfamily. OTCase family.</text>
</comment>
<dbReference type="PROSITE" id="PS00097">
    <property type="entry name" value="CARBAMOYLTRANSFERASE"/>
    <property type="match status" value="1"/>
</dbReference>
<evidence type="ECO:0000256" key="2">
    <source>
        <dbReference type="ARBA" id="ARBA00013007"/>
    </source>
</evidence>
<evidence type="ECO:0000256" key="5">
    <source>
        <dbReference type="SAM" id="MobiDB-lite"/>
    </source>
</evidence>
<dbReference type="Gene3D" id="3.40.50.1370">
    <property type="entry name" value="Aspartate/ornithine carbamoyltransferase"/>
    <property type="match status" value="2"/>
</dbReference>
<feature type="domain" description="Aspartate/ornithine carbamoyltransferase carbamoyl-P binding" evidence="7">
    <location>
        <begin position="77"/>
        <end position="218"/>
    </location>
</feature>
<evidence type="ECO:0000256" key="3">
    <source>
        <dbReference type="ARBA" id="ARBA00022679"/>
    </source>
</evidence>
<dbReference type="GO" id="GO:0016597">
    <property type="term" value="F:amino acid binding"/>
    <property type="evidence" value="ECO:0007669"/>
    <property type="project" value="InterPro"/>
</dbReference>
<reference evidence="8" key="1">
    <citation type="submission" date="2023-02" db="EMBL/GenBank/DDBJ databases">
        <title>Identification and recombinant expression of a fungal hydrolase from Papiliotrema laurentii that hydrolyzes apple cutin and clears colloidal polyester polyurethane.</title>
        <authorList>
            <consortium name="DOE Joint Genome Institute"/>
            <person name="Roman V.A."/>
            <person name="Bojanowski C."/>
            <person name="Crable B.R."/>
            <person name="Wagner D.N."/>
            <person name="Hung C.S."/>
            <person name="Nadeau L.J."/>
            <person name="Schratz L."/>
            <person name="Haridas S."/>
            <person name="Pangilinan J."/>
            <person name="Lipzen A."/>
            <person name="Na H."/>
            <person name="Yan M."/>
            <person name="Ng V."/>
            <person name="Grigoriev I.V."/>
            <person name="Spatafora J.W."/>
            <person name="Barlow D."/>
            <person name="Biffinger J."/>
            <person name="Kelley-Loughnane N."/>
            <person name="Varaljay V.A."/>
            <person name="Crookes-Goodson W.J."/>
        </authorList>
    </citation>
    <scope>NUCLEOTIDE SEQUENCE</scope>
    <source>
        <strain evidence="8">5307AH</strain>
    </source>
</reference>
<dbReference type="SUPFAM" id="SSF53671">
    <property type="entry name" value="Aspartate/ornithine carbamoyltransferase"/>
    <property type="match status" value="1"/>
</dbReference>
<dbReference type="NCBIfam" id="TIGR00658">
    <property type="entry name" value="orni_carb_tr"/>
    <property type="match status" value="1"/>
</dbReference>
<dbReference type="PANTHER" id="PTHR45753:SF3">
    <property type="entry name" value="ORNITHINE TRANSCARBAMYLASE, MITOCHONDRIAL"/>
    <property type="match status" value="1"/>
</dbReference>
<dbReference type="EMBL" id="JAODAN010000001">
    <property type="protein sequence ID" value="KAK1928009.1"/>
    <property type="molecule type" value="Genomic_DNA"/>
</dbReference>
<evidence type="ECO:0000259" key="7">
    <source>
        <dbReference type="Pfam" id="PF02729"/>
    </source>
</evidence>
<dbReference type="PRINTS" id="PR00102">
    <property type="entry name" value="OTCASE"/>
</dbReference>
<dbReference type="GO" id="GO:0005739">
    <property type="term" value="C:mitochondrion"/>
    <property type="evidence" value="ECO:0007669"/>
    <property type="project" value="TreeGrafter"/>
</dbReference>
<dbReference type="PANTHER" id="PTHR45753">
    <property type="entry name" value="ORNITHINE CARBAMOYLTRANSFERASE, MITOCHONDRIAL"/>
    <property type="match status" value="1"/>
</dbReference>
<dbReference type="Pfam" id="PF00185">
    <property type="entry name" value="OTCace"/>
    <property type="match status" value="1"/>
</dbReference>
<keyword evidence="9" id="KW-1185">Reference proteome</keyword>
<dbReference type="Proteomes" id="UP001182556">
    <property type="component" value="Unassembled WGS sequence"/>
</dbReference>